<accession>A0AA39XTJ0</accession>
<organism evidence="3 4">
    <name type="scientific">Cercophora newfieldiana</name>
    <dbReference type="NCBI Taxonomy" id="92897"/>
    <lineage>
        <taxon>Eukaryota</taxon>
        <taxon>Fungi</taxon>
        <taxon>Dikarya</taxon>
        <taxon>Ascomycota</taxon>
        <taxon>Pezizomycotina</taxon>
        <taxon>Sordariomycetes</taxon>
        <taxon>Sordariomycetidae</taxon>
        <taxon>Sordariales</taxon>
        <taxon>Lasiosphaeriaceae</taxon>
        <taxon>Cercophora</taxon>
    </lineage>
</organism>
<keyword evidence="4" id="KW-1185">Reference proteome</keyword>
<protein>
    <recommendedName>
        <fullName evidence="2">HNH nuclease domain-containing protein</fullName>
    </recommendedName>
</protein>
<dbReference type="Pfam" id="PF13391">
    <property type="entry name" value="HNH_2"/>
    <property type="match status" value="1"/>
</dbReference>
<feature type="domain" description="HNH nuclease" evidence="2">
    <location>
        <begin position="221"/>
        <end position="293"/>
    </location>
</feature>
<gene>
    <name evidence="3" type="ORF">B0T16DRAFT_463584</name>
</gene>
<feature type="compositionally biased region" description="Basic and acidic residues" evidence="1">
    <location>
        <begin position="174"/>
        <end position="206"/>
    </location>
</feature>
<dbReference type="Proteomes" id="UP001174936">
    <property type="component" value="Unassembled WGS sequence"/>
</dbReference>
<evidence type="ECO:0000256" key="1">
    <source>
        <dbReference type="SAM" id="MobiDB-lite"/>
    </source>
</evidence>
<reference evidence="3" key="1">
    <citation type="submission" date="2023-06" db="EMBL/GenBank/DDBJ databases">
        <title>Genome-scale phylogeny and comparative genomics of the fungal order Sordariales.</title>
        <authorList>
            <consortium name="Lawrence Berkeley National Laboratory"/>
            <person name="Hensen N."/>
            <person name="Bonometti L."/>
            <person name="Westerberg I."/>
            <person name="Brannstrom I.O."/>
            <person name="Guillou S."/>
            <person name="Cros-Aarteil S."/>
            <person name="Calhoun S."/>
            <person name="Haridas S."/>
            <person name="Kuo A."/>
            <person name="Mondo S."/>
            <person name="Pangilinan J."/>
            <person name="Riley R."/>
            <person name="Labutti K."/>
            <person name="Andreopoulos B."/>
            <person name="Lipzen A."/>
            <person name="Chen C."/>
            <person name="Yanf M."/>
            <person name="Daum C."/>
            <person name="Ng V."/>
            <person name="Clum A."/>
            <person name="Steindorff A."/>
            <person name="Ohm R."/>
            <person name="Martin F."/>
            <person name="Silar P."/>
            <person name="Natvig D."/>
            <person name="Lalanne C."/>
            <person name="Gautier V."/>
            <person name="Ament-Velasquez S.L."/>
            <person name="Kruys A."/>
            <person name="Hutchinson M.I."/>
            <person name="Powell A.J."/>
            <person name="Barry K."/>
            <person name="Miller A.N."/>
            <person name="Grigoriev I.V."/>
            <person name="Debuchy R."/>
            <person name="Gladieux P."/>
            <person name="Thoren M.H."/>
            <person name="Johannesson H."/>
        </authorList>
    </citation>
    <scope>NUCLEOTIDE SEQUENCE</scope>
    <source>
        <strain evidence="3">SMH2532-1</strain>
    </source>
</reference>
<feature type="compositionally biased region" description="Polar residues" evidence="1">
    <location>
        <begin position="46"/>
        <end position="69"/>
    </location>
</feature>
<evidence type="ECO:0000259" key="2">
    <source>
        <dbReference type="Pfam" id="PF13391"/>
    </source>
</evidence>
<evidence type="ECO:0000313" key="4">
    <source>
        <dbReference type="Proteomes" id="UP001174936"/>
    </source>
</evidence>
<comment type="caution">
    <text evidence="3">The sequence shown here is derived from an EMBL/GenBank/DDBJ whole genome shotgun (WGS) entry which is preliminary data.</text>
</comment>
<feature type="region of interest" description="Disordered" evidence="1">
    <location>
        <begin position="32"/>
        <end position="69"/>
    </location>
</feature>
<sequence>MDGKRKLAEANPLPIKAEFVFNRPIDWVPRGVGPLTPTDPPRHVSTLAQNLNPDHSSQPSGSRAPTTTEELQQQFAAFIQSDITALTKKGGKTVPRAEQVKIKSAIRALALDPSSKLHGLNMANMNESASVDDFFELQLSGYVAQARSIIDIWAKDSDEASGDVDAGGGGQETPIKETPTKDTKGKAVERGRETKGGKASDRSKRDKSARRKVPPWYEKRCVLTGVETVDAAHIVDVKATKFMGDPAVFWGMLRLFWPLERIEELKIAGCEKRNILPLQPTAHRLWDQHRFALRPIQHPTDPDHRIYLQVVWFKDRHAEIGLADDGHGCSKETNLSDRGRKMEDPIGAGARYVVHGDVYELSTSDSEGRPLPNLTFFHIRYAVQQLFAGQQAAGALRAIFDGDPPDDDTPSPALDEAFIPSDWDNMLQDALDLGILSDSTEAIWRRCILEWSHKQHLQEVQKYRQLEADIEEEAEEDG</sequence>
<feature type="region of interest" description="Disordered" evidence="1">
    <location>
        <begin position="159"/>
        <end position="212"/>
    </location>
</feature>
<dbReference type="EMBL" id="JAULSV010000007">
    <property type="protein sequence ID" value="KAK0639963.1"/>
    <property type="molecule type" value="Genomic_DNA"/>
</dbReference>
<proteinExistence type="predicted"/>
<dbReference type="AlphaFoldDB" id="A0AA39XTJ0"/>
<dbReference type="InterPro" id="IPR003615">
    <property type="entry name" value="HNH_nuc"/>
</dbReference>
<evidence type="ECO:0000313" key="3">
    <source>
        <dbReference type="EMBL" id="KAK0639963.1"/>
    </source>
</evidence>
<name>A0AA39XTJ0_9PEZI</name>